<gene>
    <name evidence="1" type="ORF">Nepgr_026892</name>
</gene>
<evidence type="ECO:0000313" key="1">
    <source>
        <dbReference type="EMBL" id="GMH25049.1"/>
    </source>
</evidence>
<dbReference type="AlphaFoldDB" id="A0AAD3Y2J4"/>
<comment type="caution">
    <text evidence="1">The sequence shown here is derived from an EMBL/GenBank/DDBJ whole genome shotgun (WGS) entry which is preliminary data.</text>
</comment>
<name>A0AAD3Y2J4_NEPGR</name>
<sequence length="109" mass="12203">MLTSNVRQLPTQSFVSVSQAYKLEPNESLMSFSGKQHDIGHYIGYSKLCPTHRTYALNLIALSEPGPYEEASANQHGVKAMRKEIEALEENNTRTISSLPYGKHAIDHK</sequence>
<dbReference type="Proteomes" id="UP001279734">
    <property type="component" value="Unassembled WGS sequence"/>
</dbReference>
<reference evidence="1" key="1">
    <citation type="submission" date="2023-05" db="EMBL/GenBank/DDBJ databases">
        <title>Nepenthes gracilis genome sequencing.</title>
        <authorList>
            <person name="Fukushima K."/>
        </authorList>
    </citation>
    <scope>NUCLEOTIDE SEQUENCE</scope>
    <source>
        <strain evidence="1">SING2019-196</strain>
    </source>
</reference>
<organism evidence="1 2">
    <name type="scientific">Nepenthes gracilis</name>
    <name type="common">Slender pitcher plant</name>
    <dbReference type="NCBI Taxonomy" id="150966"/>
    <lineage>
        <taxon>Eukaryota</taxon>
        <taxon>Viridiplantae</taxon>
        <taxon>Streptophyta</taxon>
        <taxon>Embryophyta</taxon>
        <taxon>Tracheophyta</taxon>
        <taxon>Spermatophyta</taxon>
        <taxon>Magnoliopsida</taxon>
        <taxon>eudicotyledons</taxon>
        <taxon>Gunneridae</taxon>
        <taxon>Pentapetalae</taxon>
        <taxon>Caryophyllales</taxon>
        <taxon>Nepenthaceae</taxon>
        <taxon>Nepenthes</taxon>
    </lineage>
</organism>
<keyword evidence="2" id="KW-1185">Reference proteome</keyword>
<dbReference type="EMBL" id="BSYO01000028">
    <property type="protein sequence ID" value="GMH25049.1"/>
    <property type="molecule type" value="Genomic_DNA"/>
</dbReference>
<protein>
    <submittedName>
        <fullName evidence="1">Uncharacterized protein</fullName>
    </submittedName>
</protein>
<evidence type="ECO:0000313" key="2">
    <source>
        <dbReference type="Proteomes" id="UP001279734"/>
    </source>
</evidence>
<proteinExistence type="predicted"/>
<accession>A0AAD3Y2J4</accession>